<dbReference type="EMBL" id="HBFR01036074">
    <property type="protein sequence ID" value="CAD8899113.1"/>
    <property type="molecule type" value="Transcribed_RNA"/>
</dbReference>
<evidence type="ECO:0000313" key="2">
    <source>
        <dbReference type="EMBL" id="CAD8899113.1"/>
    </source>
</evidence>
<dbReference type="EMBL" id="HBFR01036082">
    <property type="protein sequence ID" value="CAD8899121.1"/>
    <property type="molecule type" value="Transcribed_RNA"/>
</dbReference>
<feature type="transmembrane region" description="Helical" evidence="1">
    <location>
        <begin position="72"/>
        <end position="91"/>
    </location>
</feature>
<protein>
    <submittedName>
        <fullName evidence="3">Uncharacterized protein</fullName>
    </submittedName>
</protein>
<evidence type="ECO:0000256" key="1">
    <source>
        <dbReference type="SAM" id="Phobius"/>
    </source>
</evidence>
<organism evidence="3">
    <name type="scientific">Corethron hystrix</name>
    <dbReference type="NCBI Taxonomy" id="216773"/>
    <lineage>
        <taxon>Eukaryota</taxon>
        <taxon>Sar</taxon>
        <taxon>Stramenopiles</taxon>
        <taxon>Ochrophyta</taxon>
        <taxon>Bacillariophyta</taxon>
        <taxon>Coscinodiscophyceae</taxon>
        <taxon>Corethrophycidae</taxon>
        <taxon>Corethrales</taxon>
        <taxon>Corethraceae</taxon>
        <taxon>Corethron</taxon>
    </lineage>
</organism>
<dbReference type="AlphaFoldDB" id="A0A6U5KXJ5"/>
<feature type="transmembrane region" description="Helical" evidence="1">
    <location>
        <begin position="536"/>
        <end position="556"/>
    </location>
</feature>
<feature type="transmembrane region" description="Helical" evidence="1">
    <location>
        <begin position="212"/>
        <end position="235"/>
    </location>
</feature>
<proteinExistence type="predicted"/>
<reference evidence="3" key="1">
    <citation type="submission" date="2021-01" db="EMBL/GenBank/DDBJ databases">
        <authorList>
            <person name="Corre E."/>
            <person name="Pelletier E."/>
            <person name="Niang G."/>
            <person name="Scheremetjew M."/>
            <person name="Finn R."/>
            <person name="Kale V."/>
            <person name="Holt S."/>
            <person name="Cochrane G."/>
            <person name="Meng A."/>
            <person name="Brown T."/>
            <person name="Cohen L."/>
        </authorList>
    </citation>
    <scope>NUCLEOTIDE SEQUENCE</scope>
    <source>
        <strain evidence="3">308</strain>
    </source>
</reference>
<keyword evidence="1" id="KW-0812">Transmembrane</keyword>
<feature type="transmembrane region" description="Helical" evidence="1">
    <location>
        <begin position="247"/>
        <end position="273"/>
    </location>
</feature>
<feature type="transmembrane region" description="Helical" evidence="1">
    <location>
        <begin position="487"/>
        <end position="506"/>
    </location>
</feature>
<sequence>MIAFFHSFSFIGRSCVPLFSFSSPSFALFSQPKKIENDDELVPKTFIWMWVLLFAFLWVAANMSGEHQMGKLVGFGICLAVAVVLFVALTLSDPKYWMKLIVQIEKKLGAYVDFIWSLMFLSLPIFVVYLTISFLNQRIRRIRFLIWQMFCGGATSSQNESEDAPAESVEATSVMSSSMFSKKSNGWFTKITSTQIRELETLECSKLLEWTIYWGMAIVACLFVVAYTNVILSWVIGITEKSHPGLVGLYVIITGLVMFVNPAVPGTPIYAFAGLMFIPSYEKSGGSRIAGLFISFIIGLITKLLACTMQQKAIGQSFSHFVKIRQMVDINSDLMRGTKLILSDSKLTVAKVSILCGGPDWPTSVLCGILGLNLLSILVGTLPVICIVVPAVLSGYFPILQRGVSDEEKRKYQRFFVLFGILAGLFQLIFLRKAVSCIETTLKERAEEIRAIPIDEDVKNADDKEEETKEILLEVSRWYSLPLWVKSAKLFSLLTIIASVYILGLFKDSFKEFSIDDSFQEKLDGDILSLVNPPGWISLILFGVSSIFCIVFKCWTKKEAAKEVLKRNGSEEESLMGSNHSV</sequence>
<feature type="transmembrane region" description="Helical" evidence="1">
    <location>
        <begin position="111"/>
        <end position="135"/>
    </location>
</feature>
<feature type="transmembrane region" description="Helical" evidence="1">
    <location>
        <begin position="412"/>
        <end position="431"/>
    </location>
</feature>
<keyword evidence="1" id="KW-0472">Membrane</keyword>
<evidence type="ECO:0000313" key="3">
    <source>
        <dbReference type="EMBL" id="CAD8899121.1"/>
    </source>
</evidence>
<keyword evidence="1" id="KW-1133">Transmembrane helix</keyword>
<gene>
    <name evidence="2" type="ORF">CHYS00102_LOCUS26329</name>
    <name evidence="3" type="ORF">CHYS00102_LOCUS26337</name>
</gene>
<name>A0A6U5KXJ5_9STRA</name>
<feature type="transmembrane region" description="Helical" evidence="1">
    <location>
        <begin position="41"/>
        <end position="60"/>
    </location>
</feature>
<accession>A0A6U5KXJ5</accession>
<feature type="transmembrane region" description="Helical" evidence="1">
    <location>
        <begin position="374"/>
        <end position="400"/>
    </location>
</feature>